<proteinExistence type="predicted"/>
<sequence>MTFKTGKIVVANIPLNTLISIKRILMNYKNILKTALLCCFISFTSCSSDDENDTNTPEFNSDDYLYYISGKINGEPFLFGQRADATVLDYSEPGFGNSITTPCAFNPNNGGLNYAAGIYPSLDNEARPEIYFDFVRFYLCDPNFNNNAAGSFNDSFPVRMYDLATSNNSISGTTGAVAMFYAPDATNNMTRYGSLNTDQSGNSFEITSSTNTSNFAQRKQFIEGNFSFKLYNDLDSSDIVEITEGQFKIDVFFD</sequence>
<dbReference type="EMBL" id="JACGWS010000009">
    <property type="protein sequence ID" value="MBC8756038.1"/>
    <property type="molecule type" value="Genomic_DNA"/>
</dbReference>
<dbReference type="Proteomes" id="UP000619238">
    <property type="component" value="Unassembled WGS sequence"/>
</dbReference>
<reference evidence="1 2" key="1">
    <citation type="submission" date="2020-07" db="EMBL/GenBank/DDBJ databases">
        <title>Description of Kordia aestuariivivens sp. nov., isolated from a tidal flat.</title>
        <authorList>
            <person name="Park S."/>
            <person name="Yoon J.-H."/>
        </authorList>
    </citation>
    <scope>NUCLEOTIDE SEQUENCE [LARGE SCALE GENOMIC DNA]</scope>
    <source>
        <strain evidence="1 2">YSTF-M3</strain>
    </source>
</reference>
<comment type="caution">
    <text evidence="1">The sequence shown here is derived from an EMBL/GenBank/DDBJ whole genome shotgun (WGS) entry which is preliminary data.</text>
</comment>
<evidence type="ECO:0000313" key="1">
    <source>
        <dbReference type="EMBL" id="MBC8756038.1"/>
    </source>
</evidence>
<keyword evidence="2" id="KW-1185">Reference proteome</keyword>
<name>A0ABR7QCB3_9FLAO</name>
<evidence type="ECO:0008006" key="3">
    <source>
        <dbReference type="Google" id="ProtNLM"/>
    </source>
</evidence>
<protein>
    <recommendedName>
        <fullName evidence="3">Lipoprotein</fullName>
    </recommendedName>
</protein>
<dbReference type="RefSeq" id="WP_187563078.1">
    <property type="nucleotide sequence ID" value="NZ_JACGWS010000009.1"/>
</dbReference>
<accession>A0ABR7QCB3</accession>
<gene>
    <name evidence="1" type="ORF">H2O64_15275</name>
</gene>
<organism evidence="1 2">
    <name type="scientific">Kordia aestuariivivens</name>
    <dbReference type="NCBI Taxonomy" id="2759037"/>
    <lineage>
        <taxon>Bacteria</taxon>
        <taxon>Pseudomonadati</taxon>
        <taxon>Bacteroidota</taxon>
        <taxon>Flavobacteriia</taxon>
        <taxon>Flavobacteriales</taxon>
        <taxon>Flavobacteriaceae</taxon>
        <taxon>Kordia</taxon>
    </lineage>
</organism>
<evidence type="ECO:0000313" key="2">
    <source>
        <dbReference type="Proteomes" id="UP000619238"/>
    </source>
</evidence>